<dbReference type="AlphaFoldDB" id="B0BRQ1"/>
<dbReference type="KEGG" id="apj:APJL_1608"/>
<dbReference type="HOGENOM" id="CLU_009583_21_4_6"/>
<gene>
    <name evidence="2" type="ordered locus">APJL_1608</name>
</gene>
<name>B0BRQ1_ACTPJ</name>
<sequence length="501" mass="56906">MAIIQLIDTLGLGRGGLTKAIYERVTYLSQIEKVTLVVTGLQFDVQRVASLLKEQKQIPEELEVVGLFDFAFGSEKLEISPPIALDKSNLYKTIEATDSSNIYRYFDEQGRFLGLENYSTDNTLNFLEVHSKEFPHICRARQIYDSNGHVRCVRYFDYTWKPRFETVFESSGNPIYSCWLTETGNRYRIISFGKENKIAKICSDFYQLRADILYKIIEQYPNSILISDEPTTIAFISRDFGFKKYIREGIGYIHTTHTYQSAGVDKLKPWFFDYKLNSGVLSLILSTNEIQAVELRKVIAGANEQNVKSLPHSIEIKTDTQIKKFPTGRLLFLGRLSDEKRVDLVIKGFSVALRKMPNLTLDIVGDGPLMSAHKQLVKDLNISKSVIFHGYSLDVNSWFKQADCHFLVSKFEGFGLVLIEGLSNACPCIVSPCKYGPDQVIENNINGIRVSATPEEIGKAIIKLYSNNTLATLSEGALKTSYKYSKLEWKQKWNDIISSTI</sequence>
<feature type="domain" description="Glycosyl transferase family 1" evidence="1">
    <location>
        <begin position="330"/>
        <end position="469"/>
    </location>
</feature>
<dbReference type="Proteomes" id="UP000008547">
    <property type="component" value="Chromosome"/>
</dbReference>
<protein>
    <recommendedName>
        <fullName evidence="1">Glycosyl transferase family 1 domain-containing protein</fullName>
    </recommendedName>
</protein>
<dbReference type="EMBL" id="CP000687">
    <property type="protein sequence ID" value="ABY70160.1"/>
    <property type="molecule type" value="Genomic_DNA"/>
</dbReference>
<accession>B0BRQ1</accession>
<dbReference type="Pfam" id="PF00534">
    <property type="entry name" value="Glycos_transf_1"/>
    <property type="match status" value="1"/>
</dbReference>
<reference evidence="2 3" key="1">
    <citation type="journal article" date="2008" name="PLoS ONE">
        <title>Genome biology of Actinobacillus pleuropneumoniae JL03, an isolate of serotype 3 prevalent in China.</title>
        <authorList>
            <person name="Xu Z."/>
            <person name="Zhou Y."/>
            <person name="Li L."/>
            <person name="Zhou R."/>
            <person name="Xiao S."/>
            <person name="Wan Y."/>
            <person name="Zhang S."/>
            <person name="Wang K."/>
            <person name="Li W."/>
            <person name="Li L."/>
            <person name="Jin H."/>
            <person name="Kang M."/>
            <person name="Dalai B."/>
            <person name="Li T."/>
            <person name="Liu L."/>
            <person name="Cheng Y."/>
            <person name="Zhang L."/>
            <person name="Xu T."/>
            <person name="Zheng H."/>
            <person name="Pu S."/>
            <person name="Wang B."/>
            <person name="Gu W."/>
            <person name="Zhang X.L."/>
            <person name="Zhu G.-F."/>
            <person name="Wang S."/>
            <person name="Zhao G.-P."/>
            <person name="Chen H."/>
        </authorList>
    </citation>
    <scope>NUCLEOTIDE SEQUENCE [LARGE SCALE GENOMIC DNA]</scope>
    <source>
        <strain evidence="2 3">JL03</strain>
    </source>
</reference>
<dbReference type="PANTHER" id="PTHR12526">
    <property type="entry name" value="GLYCOSYLTRANSFERASE"/>
    <property type="match status" value="1"/>
</dbReference>
<proteinExistence type="predicted"/>
<dbReference type="GO" id="GO:1901135">
    <property type="term" value="P:carbohydrate derivative metabolic process"/>
    <property type="evidence" value="ECO:0007669"/>
    <property type="project" value="UniProtKB-ARBA"/>
</dbReference>
<dbReference type="CAZy" id="GT4">
    <property type="family name" value="Glycosyltransferase Family 4"/>
</dbReference>
<evidence type="ECO:0000313" key="2">
    <source>
        <dbReference type="EMBL" id="ABY70160.1"/>
    </source>
</evidence>
<dbReference type="InterPro" id="IPR001296">
    <property type="entry name" value="Glyco_trans_1"/>
</dbReference>
<dbReference type="PANTHER" id="PTHR12526:SF630">
    <property type="entry name" value="GLYCOSYLTRANSFERASE"/>
    <property type="match status" value="1"/>
</dbReference>
<dbReference type="SUPFAM" id="SSF53756">
    <property type="entry name" value="UDP-Glycosyltransferase/glycogen phosphorylase"/>
    <property type="match status" value="1"/>
</dbReference>
<evidence type="ECO:0000259" key="1">
    <source>
        <dbReference type="Pfam" id="PF00534"/>
    </source>
</evidence>
<dbReference type="Gene3D" id="3.40.50.2000">
    <property type="entry name" value="Glycogen Phosphorylase B"/>
    <property type="match status" value="2"/>
</dbReference>
<dbReference type="RefSeq" id="WP_012263292.1">
    <property type="nucleotide sequence ID" value="NC_010278.1"/>
</dbReference>
<organism evidence="2 3">
    <name type="scientific">Actinobacillus pleuropneumoniae serotype 3 (strain JL03)</name>
    <dbReference type="NCBI Taxonomy" id="434271"/>
    <lineage>
        <taxon>Bacteria</taxon>
        <taxon>Pseudomonadati</taxon>
        <taxon>Pseudomonadota</taxon>
        <taxon>Gammaproteobacteria</taxon>
        <taxon>Pasteurellales</taxon>
        <taxon>Pasteurellaceae</taxon>
        <taxon>Actinobacillus</taxon>
    </lineage>
</organism>
<evidence type="ECO:0000313" key="3">
    <source>
        <dbReference type="Proteomes" id="UP000008547"/>
    </source>
</evidence>
<dbReference type="GO" id="GO:0016757">
    <property type="term" value="F:glycosyltransferase activity"/>
    <property type="evidence" value="ECO:0007669"/>
    <property type="project" value="InterPro"/>
</dbReference>